<feature type="region of interest" description="Disordered" evidence="1">
    <location>
        <begin position="62"/>
        <end position="96"/>
    </location>
</feature>
<keyword evidence="3" id="KW-1185">Reference proteome</keyword>
<feature type="region of interest" description="Disordered" evidence="1">
    <location>
        <begin position="172"/>
        <end position="212"/>
    </location>
</feature>
<feature type="compositionally biased region" description="Low complexity" evidence="1">
    <location>
        <begin position="294"/>
        <end position="323"/>
    </location>
</feature>
<protein>
    <submittedName>
        <fullName evidence="2">Uncharacterized protein</fullName>
    </submittedName>
</protein>
<evidence type="ECO:0000256" key="1">
    <source>
        <dbReference type="SAM" id="MobiDB-lite"/>
    </source>
</evidence>
<name>A0A267DCW6_9PLAT</name>
<dbReference type="Pfam" id="PF00612">
    <property type="entry name" value="IQ"/>
    <property type="match status" value="2"/>
</dbReference>
<dbReference type="PANTHER" id="PTHR35978">
    <property type="entry name" value="IQ DOMAIN-CONTAINING PROTEIN M"/>
    <property type="match status" value="1"/>
</dbReference>
<reference evidence="2 3" key="1">
    <citation type="submission" date="2017-06" db="EMBL/GenBank/DDBJ databases">
        <title>A platform for efficient transgenesis in Macrostomum lignano, a flatworm model organism for stem cell research.</title>
        <authorList>
            <person name="Berezikov E."/>
        </authorList>
    </citation>
    <scope>NUCLEOTIDE SEQUENCE [LARGE SCALE GENOMIC DNA]</scope>
    <source>
        <strain evidence="2">DV1</strain>
        <tissue evidence="2">Whole organism</tissue>
    </source>
</reference>
<feature type="region of interest" description="Disordered" evidence="1">
    <location>
        <begin position="111"/>
        <end position="149"/>
    </location>
</feature>
<dbReference type="PROSITE" id="PS50096">
    <property type="entry name" value="IQ"/>
    <property type="match status" value="2"/>
</dbReference>
<gene>
    <name evidence="2" type="ORF">BOX15_Mlig010218g1</name>
</gene>
<proteinExistence type="predicted"/>
<dbReference type="SMART" id="SM00015">
    <property type="entry name" value="IQ"/>
    <property type="match status" value="2"/>
</dbReference>
<comment type="caution">
    <text evidence="2">The sequence shown here is derived from an EMBL/GenBank/DDBJ whole genome shotgun (WGS) entry which is preliminary data.</text>
</comment>
<dbReference type="EMBL" id="NIVC01004829">
    <property type="protein sequence ID" value="PAA46504.1"/>
    <property type="molecule type" value="Genomic_DNA"/>
</dbReference>
<sequence length="752" mass="83794">MASLMPPENTDCLNSDGVYKQEFESLVDWRGKVTSQIDLENHQFLLASKSFSSHSLVAESARRLRNRKPAAQPEPRLGAVENPKSDAQSDSREAQQSLSYVDLLGPRLHWPVPSSSKGAEQSAIGRPRSSVSLSRPTTAQRRHQQQQHVQRLLQQQLERRPQQQPALAAVAIRSRPATATPARTASAASLAARAQSALRRAPPSVPSSRDGGAAATFRAEFEYHARQLANGRDFISHVHGLRRGDQLESTYSGGGGGAASPEACSFQLTGNKIVSECPTRCASAHSARSSKVPRSAFGARGSTAGRSAGRRTSATSAKTAQTGRPIPEDFEVPDPADEAEKLQRWQRAVDEVDIHKIFKHPYLAPDHVRKFDSSVIEQALRERMAALKIQREFRRHLQRKKRIESRPASAKTDWTDGCDRRLRTEAAARRAKLEEKKTETSEHAAKLESKLEVIGPHVEVYQSFHPPRRGPTQRQRHIAAVIIQKTVRGHLVRRFLRRLTAKARLHGFPGLREFLAYYCALIHRIVRAATGATKRPEVRFDMDQLDQFMEDKRRLEIGFDATAFEGSLGERDLMKLFNVCGFFPAHREVSDTLEAFHSRRGRGVSGAATLSKSDAVEIFFHIFKPAGTGLSGDRRSTWMHPIIDGEDAAKYVTAEEVAPTPLTQCIRLVTTARLDRLPIEKQVDLRRNLRQLDRLEQLRQDRLRVAASKGRARAARSKGPALSRQRRVSAAPSAETAAVAAPVRIKIHWMKD</sequence>
<dbReference type="InterPro" id="IPR000048">
    <property type="entry name" value="IQ_motif_EF-hand-BS"/>
</dbReference>
<dbReference type="PANTHER" id="PTHR35978:SF1">
    <property type="entry name" value="IQ DOMAIN-CONTAINING PROTEIN M"/>
    <property type="match status" value="1"/>
</dbReference>
<evidence type="ECO:0000313" key="3">
    <source>
        <dbReference type="Proteomes" id="UP000215902"/>
    </source>
</evidence>
<dbReference type="Gene3D" id="1.20.5.190">
    <property type="match status" value="1"/>
</dbReference>
<feature type="region of interest" description="Disordered" evidence="1">
    <location>
        <begin position="284"/>
        <end position="333"/>
    </location>
</feature>
<dbReference type="OrthoDB" id="6288272at2759"/>
<organism evidence="2 3">
    <name type="scientific">Macrostomum lignano</name>
    <dbReference type="NCBI Taxonomy" id="282301"/>
    <lineage>
        <taxon>Eukaryota</taxon>
        <taxon>Metazoa</taxon>
        <taxon>Spiralia</taxon>
        <taxon>Lophotrochozoa</taxon>
        <taxon>Platyhelminthes</taxon>
        <taxon>Rhabditophora</taxon>
        <taxon>Macrostomorpha</taxon>
        <taxon>Macrostomida</taxon>
        <taxon>Macrostomidae</taxon>
        <taxon>Macrostomum</taxon>
    </lineage>
</organism>
<feature type="compositionally biased region" description="Basic and acidic residues" evidence="1">
    <location>
        <begin position="83"/>
        <end position="93"/>
    </location>
</feature>
<dbReference type="AlphaFoldDB" id="A0A267DCW6"/>
<feature type="compositionally biased region" description="Low complexity" evidence="1">
    <location>
        <begin position="173"/>
        <end position="202"/>
    </location>
</feature>
<evidence type="ECO:0000313" key="2">
    <source>
        <dbReference type="EMBL" id="PAA46504.1"/>
    </source>
</evidence>
<feature type="region of interest" description="Disordered" evidence="1">
    <location>
        <begin position="709"/>
        <end position="733"/>
    </location>
</feature>
<feature type="compositionally biased region" description="Polar residues" evidence="1">
    <location>
        <begin position="129"/>
        <end position="139"/>
    </location>
</feature>
<dbReference type="Proteomes" id="UP000215902">
    <property type="component" value="Unassembled WGS sequence"/>
</dbReference>
<accession>A0A267DCW6</accession>